<dbReference type="EMBL" id="MCFL01000003">
    <property type="protein sequence ID" value="ORZ40609.1"/>
    <property type="molecule type" value="Genomic_DNA"/>
</dbReference>
<name>A0A1Y2I1J4_9FUNG</name>
<accession>A0A1Y2I1J4</accession>
<evidence type="ECO:0000256" key="1">
    <source>
        <dbReference type="SAM" id="MobiDB-lite"/>
    </source>
</evidence>
<dbReference type="AlphaFoldDB" id="A0A1Y2I1J4"/>
<organism evidence="2 3">
    <name type="scientific">Catenaria anguillulae PL171</name>
    <dbReference type="NCBI Taxonomy" id="765915"/>
    <lineage>
        <taxon>Eukaryota</taxon>
        <taxon>Fungi</taxon>
        <taxon>Fungi incertae sedis</taxon>
        <taxon>Blastocladiomycota</taxon>
        <taxon>Blastocladiomycetes</taxon>
        <taxon>Blastocladiales</taxon>
        <taxon>Catenariaceae</taxon>
        <taxon>Catenaria</taxon>
    </lineage>
</organism>
<feature type="region of interest" description="Disordered" evidence="1">
    <location>
        <begin position="35"/>
        <end position="60"/>
    </location>
</feature>
<protein>
    <submittedName>
        <fullName evidence="2">Uncharacterized protein</fullName>
    </submittedName>
</protein>
<keyword evidence="3" id="KW-1185">Reference proteome</keyword>
<reference evidence="2 3" key="1">
    <citation type="submission" date="2016-07" db="EMBL/GenBank/DDBJ databases">
        <title>Pervasive Adenine N6-methylation of Active Genes in Fungi.</title>
        <authorList>
            <consortium name="DOE Joint Genome Institute"/>
            <person name="Mondo S.J."/>
            <person name="Dannebaum R.O."/>
            <person name="Kuo R.C."/>
            <person name="Labutti K."/>
            <person name="Haridas S."/>
            <person name="Kuo A."/>
            <person name="Salamov A."/>
            <person name="Ahrendt S.R."/>
            <person name="Lipzen A."/>
            <person name="Sullivan W."/>
            <person name="Andreopoulos W.B."/>
            <person name="Clum A."/>
            <person name="Lindquist E."/>
            <person name="Daum C."/>
            <person name="Ramamoorthy G.K."/>
            <person name="Gryganskyi A."/>
            <person name="Culley D."/>
            <person name="Magnuson J.K."/>
            <person name="James T.Y."/>
            <person name="O'Malley M.A."/>
            <person name="Stajich J.E."/>
            <person name="Spatafora J.W."/>
            <person name="Visel A."/>
            <person name="Grigoriev I.V."/>
        </authorList>
    </citation>
    <scope>NUCLEOTIDE SEQUENCE [LARGE SCALE GENOMIC DNA]</scope>
    <source>
        <strain evidence="2 3">PL171</strain>
    </source>
</reference>
<dbReference type="Proteomes" id="UP000193411">
    <property type="component" value="Unassembled WGS sequence"/>
</dbReference>
<comment type="caution">
    <text evidence="2">The sequence shown here is derived from an EMBL/GenBank/DDBJ whole genome shotgun (WGS) entry which is preliminary data.</text>
</comment>
<evidence type="ECO:0000313" key="2">
    <source>
        <dbReference type="EMBL" id="ORZ40609.1"/>
    </source>
</evidence>
<evidence type="ECO:0000313" key="3">
    <source>
        <dbReference type="Proteomes" id="UP000193411"/>
    </source>
</evidence>
<proteinExistence type="predicted"/>
<sequence length="78" mass="7890">MRSACLNPGMLEFAAIFSTVAYNGSSNGVVRYRDSSTANGTRGGSAAKNGISGGASGTNGSPGMWLAVVERVELEGAF</sequence>
<gene>
    <name evidence="2" type="ORF">BCR44DRAFT_1425380</name>
</gene>